<comment type="caution">
    <text evidence="2">The sequence shown here is derived from an EMBL/GenBank/DDBJ whole genome shotgun (WGS) entry which is preliminary data.</text>
</comment>
<dbReference type="AlphaFoldDB" id="A0A0F9WFP6"/>
<protein>
    <submittedName>
        <fullName evidence="2">Uncharacterized protein</fullName>
    </submittedName>
</protein>
<sequence length="87" mass="10313">MMKSNEDNIMKFGEDEVNSGNGIRLVWKGLKGLAMLMLIFGKIMFKFFLWFGKVFMKFGESYGKSMDKKMKNIDKENKKYAKQFKQY</sequence>
<reference evidence="2" key="1">
    <citation type="journal article" date="2015" name="Nature">
        <title>Complex archaea that bridge the gap between prokaryotes and eukaryotes.</title>
        <authorList>
            <person name="Spang A."/>
            <person name="Saw J.H."/>
            <person name="Jorgensen S.L."/>
            <person name="Zaremba-Niedzwiedzka K."/>
            <person name="Martijn J."/>
            <person name="Lind A.E."/>
            <person name="van Eijk R."/>
            <person name="Schleper C."/>
            <person name="Guy L."/>
            <person name="Ettema T.J."/>
        </authorList>
    </citation>
    <scope>NUCLEOTIDE SEQUENCE</scope>
</reference>
<name>A0A0F9WFP6_9ZZZZ</name>
<feature type="transmembrane region" description="Helical" evidence="1">
    <location>
        <begin position="33"/>
        <end position="56"/>
    </location>
</feature>
<accession>A0A0F9WFP6</accession>
<proteinExistence type="predicted"/>
<evidence type="ECO:0000313" key="2">
    <source>
        <dbReference type="EMBL" id="KKN77148.1"/>
    </source>
</evidence>
<dbReference type="EMBL" id="LAZR01000284">
    <property type="protein sequence ID" value="KKN77148.1"/>
    <property type="molecule type" value="Genomic_DNA"/>
</dbReference>
<evidence type="ECO:0000256" key="1">
    <source>
        <dbReference type="SAM" id="Phobius"/>
    </source>
</evidence>
<keyword evidence="1" id="KW-0472">Membrane</keyword>
<keyword evidence="1" id="KW-0812">Transmembrane</keyword>
<keyword evidence="1" id="KW-1133">Transmembrane helix</keyword>
<organism evidence="2">
    <name type="scientific">marine sediment metagenome</name>
    <dbReference type="NCBI Taxonomy" id="412755"/>
    <lineage>
        <taxon>unclassified sequences</taxon>
        <taxon>metagenomes</taxon>
        <taxon>ecological metagenomes</taxon>
    </lineage>
</organism>
<gene>
    <name evidence="2" type="ORF">LCGC14_0363450</name>
</gene>